<evidence type="ECO:0000313" key="2">
    <source>
        <dbReference type="EMBL" id="EFG30342.1"/>
    </source>
</evidence>
<dbReference type="HOGENOM" id="CLU_025711_3_1_4"/>
<comment type="caution">
    <text evidence="2">The sequence shown here is derived from an EMBL/GenBank/DDBJ whole genome shotgun (WGS) entry which is preliminary data.</text>
</comment>
<sequence length="220" mass="23353">MKQKIAVIGATGLVGNATVLELAARGHHVTAFARNVDKVVQNDNVTAIATDVNSPNFAEKLKGFDAVVSAFNAGWSNPNLAQDIKIAYGNILPAVKNADVPYFLVIGGAGSLNVAPNLQLVDTPDFPADVYPAADAVRVLLNELRPRRDINWAFLSPAAMFAVAPVTFERSGKYQIGQDDVILDKNGAPADISVADLACAIADDVEKKAHLFQRFTVAAV</sequence>
<dbReference type="SUPFAM" id="SSF51735">
    <property type="entry name" value="NAD(P)-binding Rossmann-fold domains"/>
    <property type="match status" value="1"/>
</dbReference>
<dbReference type="Proteomes" id="UP000017813">
    <property type="component" value="Unassembled WGS sequence"/>
</dbReference>
<reference evidence="2 3" key="2">
    <citation type="submission" date="2011-10" db="EMBL/GenBank/DDBJ databases">
        <title>The Genome Sequence of Simonsiella muelleri ATCC 29453.</title>
        <authorList>
            <consortium name="The Broad Institute Genome Sequencing Platform"/>
            <consortium name="The Broad Institute Genome Sequencing Center for Infectious Disease"/>
            <person name="Earl A."/>
            <person name="Ward D."/>
            <person name="Feldgarden M."/>
            <person name="Gevers D."/>
            <person name="Izard J."/>
            <person name="Baranova O.V."/>
            <person name="Blanton J.M."/>
            <person name="Tanner A.C."/>
            <person name="Dewhirst F."/>
            <person name="Young S.K."/>
            <person name="Zeng Q."/>
            <person name="Gargeya S."/>
            <person name="Fitzgerald M."/>
            <person name="Haas B."/>
            <person name="Abouelleil A."/>
            <person name="Alvarado L."/>
            <person name="Arachchi H.M."/>
            <person name="Berlin A."/>
            <person name="Brown A."/>
            <person name="Chapman S.B."/>
            <person name="Chen Z."/>
            <person name="Dunbar C."/>
            <person name="Freedman E."/>
            <person name="Gearin G."/>
            <person name="Goldberg J."/>
            <person name="Griggs A."/>
            <person name="Gujja S."/>
            <person name="Heiman D."/>
            <person name="Howarth C."/>
            <person name="Larson L."/>
            <person name="Lui A."/>
            <person name="MacDonald P.J.P."/>
            <person name="Montmayeur A."/>
            <person name="Murphy C."/>
            <person name="Neiman D."/>
            <person name="Pearson M."/>
            <person name="Priest M."/>
            <person name="Roberts A."/>
            <person name="Saif S."/>
            <person name="Shea T."/>
            <person name="Shenoy N."/>
            <person name="Sisk P."/>
            <person name="Stolte C."/>
            <person name="Sykes S."/>
            <person name="Wortman J."/>
            <person name="Nusbaum C."/>
            <person name="Birren B."/>
        </authorList>
    </citation>
    <scope>NUCLEOTIDE SEQUENCE [LARGE SCALE GENOMIC DNA]</scope>
    <source>
        <strain evidence="2 3">ATCC 29453</strain>
    </source>
</reference>
<accession>V9HB60</accession>
<dbReference type="Pfam" id="PF13460">
    <property type="entry name" value="NAD_binding_10"/>
    <property type="match status" value="1"/>
</dbReference>
<dbReference type="Gene3D" id="3.40.50.720">
    <property type="entry name" value="NAD(P)-binding Rossmann-like Domain"/>
    <property type="match status" value="1"/>
</dbReference>
<dbReference type="OrthoDB" id="7352421at2"/>
<dbReference type="GO" id="GO:0016646">
    <property type="term" value="F:oxidoreductase activity, acting on the CH-NH group of donors, NAD or NADP as acceptor"/>
    <property type="evidence" value="ECO:0007669"/>
    <property type="project" value="TreeGrafter"/>
</dbReference>
<dbReference type="eggNOG" id="COG2910">
    <property type="taxonomic scope" value="Bacteria"/>
</dbReference>
<gene>
    <name evidence="2" type="ORF">HMPREF9021_01839</name>
</gene>
<dbReference type="InterPro" id="IPR016040">
    <property type="entry name" value="NAD(P)-bd_dom"/>
</dbReference>
<dbReference type="InterPro" id="IPR036291">
    <property type="entry name" value="NAD(P)-bd_dom_sf"/>
</dbReference>
<feature type="domain" description="NAD(P)-binding" evidence="1">
    <location>
        <begin position="9"/>
        <end position="203"/>
    </location>
</feature>
<organism evidence="2 3">
    <name type="scientific">Simonsiella muelleri ATCC 29453</name>
    <dbReference type="NCBI Taxonomy" id="641147"/>
    <lineage>
        <taxon>Bacteria</taxon>
        <taxon>Pseudomonadati</taxon>
        <taxon>Pseudomonadota</taxon>
        <taxon>Betaproteobacteria</taxon>
        <taxon>Neisseriales</taxon>
        <taxon>Neisseriaceae</taxon>
        <taxon>Simonsiella</taxon>
    </lineage>
</organism>
<keyword evidence="3" id="KW-1185">Reference proteome</keyword>
<dbReference type="PANTHER" id="PTHR43355:SF2">
    <property type="entry name" value="FLAVIN REDUCTASE (NADPH)"/>
    <property type="match status" value="1"/>
</dbReference>
<proteinExistence type="predicted"/>
<dbReference type="PANTHER" id="PTHR43355">
    <property type="entry name" value="FLAVIN REDUCTASE (NADPH)"/>
    <property type="match status" value="1"/>
</dbReference>
<dbReference type="EMBL" id="ADCY02000052">
    <property type="protein sequence ID" value="EFG30342.1"/>
    <property type="molecule type" value="Genomic_DNA"/>
</dbReference>
<dbReference type="AlphaFoldDB" id="V9HB60"/>
<protein>
    <recommendedName>
        <fullName evidence="1">NAD(P)-binding domain-containing protein</fullName>
    </recommendedName>
</protein>
<dbReference type="InterPro" id="IPR051606">
    <property type="entry name" value="Polyketide_Oxido-like"/>
</dbReference>
<evidence type="ECO:0000313" key="3">
    <source>
        <dbReference type="Proteomes" id="UP000017813"/>
    </source>
</evidence>
<dbReference type="KEGG" id="smur:BWP33_11920"/>
<dbReference type="RefSeq" id="WP_002642753.1">
    <property type="nucleotide sequence ID" value="NZ_CP019448.1"/>
</dbReference>
<name>V9HB60_9NEIS</name>
<evidence type="ECO:0000259" key="1">
    <source>
        <dbReference type="Pfam" id="PF13460"/>
    </source>
</evidence>
<reference evidence="2 3" key="1">
    <citation type="submission" date="2010-03" db="EMBL/GenBank/DDBJ databases">
        <authorList>
            <consortium name="The Broad Institute Genome Sequencing Platform"/>
            <person name="Ward D."/>
            <person name="Earl A."/>
            <person name="Feldgarden M."/>
            <person name="Gevers D."/>
            <person name="Young S."/>
            <person name="Zeng Q."/>
            <person name="Koehrsen M."/>
            <person name="Alvarado L."/>
            <person name="Berlin A.M."/>
            <person name="Borenstein D."/>
            <person name="Chapman S.B."/>
            <person name="Chen Z."/>
            <person name="Engels R."/>
            <person name="Freedman E."/>
            <person name="Gellesch M."/>
            <person name="Goldberg J."/>
            <person name="Griggs A."/>
            <person name="Gujja S."/>
            <person name="Heilman E.R."/>
            <person name="Heiman D.I."/>
            <person name="Hepburn T.A."/>
            <person name="Howarth C."/>
            <person name="Jen D."/>
            <person name="Larson L."/>
            <person name="Mehta T."/>
            <person name="Park D."/>
            <person name="Pearson M."/>
            <person name="Richards J."/>
            <person name="Roberts A."/>
            <person name="Saif S."/>
            <person name="Shea T.D."/>
            <person name="Shenoy N."/>
            <person name="Sisk P."/>
            <person name="Stolte C."/>
            <person name="Sykes S.N."/>
            <person name="Walk T."/>
            <person name="White J."/>
            <person name="Yandava C."/>
            <person name="Izard J."/>
            <person name="Baranova O.V."/>
            <person name="Blanton J.M."/>
            <person name="Tanner A.C."/>
            <person name="Dewhirst F."/>
            <person name="Haas B."/>
            <person name="Nusbaum C."/>
            <person name="Birren B."/>
        </authorList>
    </citation>
    <scope>NUCLEOTIDE SEQUENCE [LARGE SCALE GENOMIC DNA]</scope>
    <source>
        <strain evidence="2 3">ATCC 29453</strain>
    </source>
</reference>